<evidence type="ECO:0000313" key="3">
    <source>
        <dbReference type="EMBL" id="OJJ63848.1"/>
    </source>
</evidence>
<keyword evidence="4" id="KW-1185">Reference proteome</keyword>
<sequence>MSLSTNADLSVEPNFHHFRRHRAITAVLMSAFVIGGSVFNLMEEKAGASSPHVYEQVRGSQSKRNDDRPLISSNLQGC</sequence>
<dbReference type="GeneID" id="63760432"/>
<name>A0A1L9TWV3_9EURO</name>
<dbReference type="VEuPathDB" id="FungiDB:ASPSYDRAFT_271004"/>
<dbReference type="RefSeq" id="XP_040707654.1">
    <property type="nucleotide sequence ID" value="XM_040844359.1"/>
</dbReference>
<dbReference type="AlphaFoldDB" id="A0A1L9TWV3"/>
<dbReference type="Proteomes" id="UP000184356">
    <property type="component" value="Unassembled WGS sequence"/>
</dbReference>
<organism evidence="3 4">
    <name type="scientific">Aspergillus sydowii CBS 593.65</name>
    <dbReference type="NCBI Taxonomy" id="1036612"/>
    <lineage>
        <taxon>Eukaryota</taxon>
        <taxon>Fungi</taxon>
        <taxon>Dikarya</taxon>
        <taxon>Ascomycota</taxon>
        <taxon>Pezizomycotina</taxon>
        <taxon>Eurotiomycetes</taxon>
        <taxon>Eurotiomycetidae</taxon>
        <taxon>Eurotiales</taxon>
        <taxon>Aspergillaceae</taxon>
        <taxon>Aspergillus</taxon>
        <taxon>Aspergillus subgen. Nidulantes</taxon>
    </lineage>
</organism>
<proteinExistence type="predicted"/>
<protein>
    <submittedName>
        <fullName evidence="3">Uncharacterized protein</fullName>
    </submittedName>
</protein>
<gene>
    <name evidence="3" type="ORF">ASPSYDRAFT_271004</name>
</gene>
<accession>A0A1L9TWV3</accession>
<evidence type="ECO:0000256" key="2">
    <source>
        <dbReference type="SAM" id="Phobius"/>
    </source>
</evidence>
<dbReference type="EMBL" id="KV878582">
    <property type="protein sequence ID" value="OJJ63848.1"/>
    <property type="molecule type" value="Genomic_DNA"/>
</dbReference>
<reference evidence="4" key="1">
    <citation type="journal article" date="2017" name="Genome Biol.">
        <title>Comparative genomics reveals high biological diversity and specific adaptations in the industrially and medically important fungal genus Aspergillus.</title>
        <authorList>
            <person name="de Vries R.P."/>
            <person name="Riley R."/>
            <person name="Wiebenga A."/>
            <person name="Aguilar-Osorio G."/>
            <person name="Amillis S."/>
            <person name="Uchima C.A."/>
            <person name="Anderluh G."/>
            <person name="Asadollahi M."/>
            <person name="Askin M."/>
            <person name="Barry K."/>
            <person name="Battaglia E."/>
            <person name="Bayram O."/>
            <person name="Benocci T."/>
            <person name="Braus-Stromeyer S.A."/>
            <person name="Caldana C."/>
            <person name="Canovas D."/>
            <person name="Cerqueira G.C."/>
            <person name="Chen F."/>
            <person name="Chen W."/>
            <person name="Choi C."/>
            <person name="Clum A."/>
            <person name="Dos Santos R.A."/>
            <person name="Damasio A.R."/>
            <person name="Diallinas G."/>
            <person name="Emri T."/>
            <person name="Fekete E."/>
            <person name="Flipphi M."/>
            <person name="Freyberg S."/>
            <person name="Gallo A."/>
            <person name="Gournas C."/>
            <person name="Habgood R."/>
            <person name="Hainaut M."/>
            <person name="Harispe M.L."/>
            <person name="Henrissat B."/>
            <person name="Hilden K.S."/>
            <person name="Hope R."/>
            <person name="Hossain A."/>
            <person name="Karabika E."/>
            <person name="Karaffa L."/>
            <person name="Karanyi Z."/>
            <person name="Krasevec N."/>
            <person name="Kuo A."/>
            <person name="Kusch H."/>
            <person name="LaButti K."/>
            <person name="Lagendijk E.L."/>
            <person name="Lapidus A."/>
            <person name="Levasseur A."/>
            <person name="Lindquist E."/>
            <person name="Lipzen A."/>
            <person name="Logrieco A.F."/>
            <person name="MacCabe A."/>
            <person name="Maekelae M.R."/>
            <person name="Malavazi I."/>
            <person name="Melin P."/>
            <person name="Meyer V."/>
            <person name="Mielnichuk N."/>
            <person name="Miskei M."/>
            <person name="Molnar A.P."/>
            <person name="Mule G."/>
            <person name="Ngan C.Y."/>
            <person name="Orejas M."/>
            <person name="Orosz E."/>
            <person name="Ouedraogo J.P."/>
            <person name="Overkamp K.M."/>
            <person name="Park H.-S."/>
            <person name="Perrone G."/>
            <person name="Piumi F."/>
            <person name="Punt P.J."/>
            <person name="Ram A.F."/>
            <person name="Ramon A."/>
            <person name="Rauscher S."/>
            <person name="Record E."/>
            <person name="Riano-Pachon D.M."/>
            <person name="Robert V."/>
            <person name="Roehrig J."/>
            <person name="Ruller R."/>
            <person name="Salamov A."/>
            <person name="Salih N.S."/>
            <person name="Samson R.A."/>
            <person name="Sandor E."/>
            <person name="Sanguinetti M."/>
            <person name="Schuetze T."/>
            <person name="Sepcic K."/>
            <person name="Shelest E."/>
            <person name="Sherlock G."/>
            <person name="Sophianopoulou V."/>
            <person name="Squina F.M."/>
            <person name="Sun H."/>
            <person name="Susca A."/>
            <person name="Todd R.B."/>
            <person name="Tsang A."/>
            <person name="Unkles S.E."/>
            <person name="van de Wiele N."/>
            <person name="van Rossen-Uffink D."/>
            <person name="Oliveira J.V."/>
            <person name="Vesth T.C."/>
            <person name="Visser J."/>
            <person name="Yu J.-H."/>
            <person name="Zhou M."/>
            <person name="Andersen M.R."/>
            <person name="Archer D.B."/>
            <person name="Baker S.E."/>
            <person name="Benoit I."/>
            <person name="Brakhage A.A."/>
            <person name="Braus G.H."/>
            <person name="Fischer R."/>
            <person name="Frisvad J.C."/>
            <person name="Goldman G.H."/>
            <person name="Houbraken J."/>
            <person name="Oakley B."/>
            <person name="Pocsi I."/>
            <person name="Scazzocchio C."/>
            <person name="Seiboth B."/>
            <person name="vanKuyk P.A."/>
            <person name="Wortman J."/>
            <person name="Dyer P.S."/>
            <person name="Grigoriev I.V."/>
        </authorList>
    </citation>
    <scope>NUCLEOTIDE SEQUENCE [LARGE SCALE GENOMIC DNA]</scope>
    <source>
        <strain evidence="4">CBS 593.65</strain>
    </source>
</reference>
<keyword evidence="2" id="KW-0812">Transmembrane</keyword>
<feature type="transmembrane region" description="Helical" evidence="2">
    <location>
        <begin position="23"/>
        <end position="42"/>
    </location>
</feature>
<keyword evidence="2" id="KW-0472">Membrane</keyword>
<feature type="region of interest" description="Disordered" evidence="1">
    <location>
        <begin position="46"/>
        <end position="78"/>
    </location>
</feature>
<evidence type="ECO:0000256" key="1">
    <source>
        <dbReference type="SAM" id="MobiDB-lite"/>
    </source>
</evidence>
<keyword evidence="2" id="KW-1133">Transmembrane helix</keyword>
<evidence type="ECO:0000313" key="4">
    <source>
        <dbReference type="Proteomes" id="UP000184356"/>
    </source>
</evidence>